<dbReference type="Proteomes" id="UP000245507">
    <property type="component" value="Unassembled WGS sequence"/>
</dbReference>
<name>A0A316THJ6_9ACTN</name>
<dbReference type="Gene3D" id="3.40.190.10">
    <property type="entry name" value="Periplasmic binding protein-like II"/>
    <property type="match status" value="2"/>
</dbReference>
<dbReference type="EMBL" id="QGDD01000003">
    <property type="protein sequence ID" value="PWN03268.1"/>
    <property type="molecule type" value="Genomic_DNA"/>
</dbReference>
<keyword evidence="2" id="KW-0813">Transport</keyword>
<accession>A0A316THJ6</accession>
<dbReference type="PANTHER" id="PTHR30222:SF17">
    <property type="entry name" value="SPERMIDINE_PUTRESCINE-BINDING PERIPLASMIC PROTEIN"/>
    <property type="match status" value="1"/>
</dbReference>
<gene>
    <name evidence="5" type="ORF">DJ010_09130</name>
</gene>
<evidence type="ECO:0000256" key="2">
    <source>
        <dbReference type="ARBA" id="ARBA00022448"/>
    </source>
</evidence>
<dbReference type="Pfam" id="PF13416">
    <property type="entry name" value="SBP_bac_8"/>
    <property type="match status" value="1"/>
</dbReference>
<dbReference type="CDD" id="cd13590">
    <property type="entry name" value="PBP2_PotD_PotF_like"/>
    <property type="match status" value="1"/>
</dbReference>
<dbReference type="InterPro" id="IPR001188">
    <property type="entry name" value="Sperm_putr-bd"/>
</dbReference>
<sequence>MAGSSHVRVPCSTTYGNAKSVASMFRCHRIPCRRARSGASITAMVPEQPARRSTLSRRGLLKGGGAVAFGGLSIAALKLPMFGIDPVQACPNGGAAKDVSADERELVISNWTGYIDPRKNPKSTLAQFQDQTGISVTYNVDINDNAEFYAKVKNQMRACEPIDRDMIVMTDWMAARMISLGFIQPLNKGNVPNLDKNLIESLQGVPWDPEREYSAPWQSGLTGIAYNADLVPEVSSFEELITRDDLKGKITLLSEMADTMGFFLKVTGADPVDFDDDEWAAAIDRLREVKESGQLLQFAGNNYLQQLSQGTLLACEAWSGDVIQAQYDNPNLKFVVPEEGLSLWSDNMMVPNYATHQTHAETWIDYYYQPEVAAKLAAWVNYICPVQGAQEAMLDIDPSLAENPLIFPDSEMLANTWDFMTLTDEKQSQYEGEWADVISS</sequence>
<dbReference type="AlphaFoldDB" id="A0A316THJ6"/>
<evidence type="ECO:0000256" key="4">
    <source>
        <dbReference type="ARBA" id="ARBA00022764"/>
    </source>
</evidence>
<evidence type="ECO:0000256" key="3">
    <source>
        <dbReference type="ARBA" id="ARBA00022729"/>
    </source>
</evidence>
<comment type="caution">
    <text evidence="5">The sequence shown here is derived from an EMBL/GenBank/DDBJ whole genome shotgun (WGS) entry which is preliminary data.</text>
</comment>
<dbReference type="GO" id="GO:0019808">
    <property type="term" value="F:polyamine binding"/>
    <property type="evidence" value="ECO:0007669"/>
    <property type="project" value="InterPro"/>
</dbReference>
<dbReference type="GO" id="GO:0015846">
    <property type="term" value="P:polyamine transport"/>
    <property type="evidence" value="ECO:0007669"/>
    <property type="project" value="InterPro"/>
</dbReference>
<organism evidence="5 6">
    <name type="scientific">Nocardioides silvaticus</name>
    <dbReference type="NCBI Taxonomy" id="2201891"/>
    <lineage>
        <taxon>Bacteria</taxon>
        <taxon>Bacillati</taxon>
        <taxon>Actinomycetota</taxon>
        <taxon>Actinomycetes</taxon>
        <taxon>Propionibacteriales</taxon>
        <taxon>Nocardioidaceae</taxon>
        <taxon>Nocardioides</taxon>
    </lineage>
</organism>
<dbReference type="SUPFAM" id="SSF53850">
    <property type="entry name" value="Periplasmic binding protein-like II"/>
    <property type="match status" value="1"/>
</dbReference>
<dbReference type="PRINTS" id="PR00909">
    <property type="entry name" value="SPERMDNBNDNG"/>
</dbReference>
<dbReference type="GO" id="GO:0042597">
    <property type="term" value="C:periplasmic space"/>
    <property type="evidence" value="ECO:0007669"/>
    <property type="project" value="UniProtKB-SubCell"/>
</dbReference>
<protein>
    <submittedName>
        <fullName evidence="5">ABC transporter substrate-binding protein</fullName>
    </submittedName>
</protein>
<keyword evidence="3" id="KW-0732">Signal</keyword>
<evidence type="ECO:0000313" key="5">
    <source>
        <dbReference type="EMBL" id="PWN03268.1"/>
    </source>
</evidence>
<dbReference type="InterPro" id="IPR006059">
    <property type="entry name" value="SBP"/>
</dbReference>
<dbReference type="PANTHER" id="PTHR30222">
    <property type="entry name" value="SPERMIDINE/PUTRESCINE-BINDING PERIPLASMIC PROTEIN"/>
    <property type="match status" value="1"/>
</dbReference>
<keyword evidence="4" id="KW-0574">Periplasm</keyword>
<keyword evidence="6" id="KW-1185">Reference proteome</keyword>
<proteinExistence type="predicted"/>
<reference evidence="5 6" key="1">
    <citation type="submission" date="2018-05" db="EMBL/GenBank/DDBJ databases">
        <title>Nocardioides silvaticus genome.</title>
        <authorList>
            <person name="Li C."/>
            <person name="Wang G."/>
        </authorList>
    </citation>
    <scope>NUCLEOTIDE SEQUENCE [LARGE SCALE GENOMIC DNA]</scope>
    <source>
        <strain evidence="5 6">CCTCC AB 2018079</strain>
    </source>
</reference>
<evidence type="ECO:0000256" key="1">
    <source>
        <dbReference type="ARBA" id="ARBA00004418"/>
    </source>
</evidence>
<evidence type="ECO:0000313" key="6">
    <source>
        <dbReference type="Proteomes" id="UP000245507"/>
    </source>
</evidence>
<comment type="subcellular location">
    <subcellularLocation>
        <location evidence="1">Periplasm</location>
    </subcellularLocation>
</comment>